<dbReference type="GO" id="GO:0006310">
    <property type="term" value="P:DNA recombination"/>
    <property type="evidence" value="ECO:0007669"/>
    <property type="project" value="UniProtKB-KW"/>
</dbReference>
<organism evidence="2 3">
    <name type="scientific">Tetrabaena socialis</name>
    <dbReference type="NCBI Taxonomy" id="47790"/>
    <lineage>
        <taxon>Eukaryota</taxon>
        <taxon>Viridiplantae</taxon>
        <taxon>Chlorophyta</taxon>
        <taxon>core chlorophytes</taxon>
        <taxon>Chlorophyceae</taxon>
        <taxon>CS clade</taxon>
        <taxon>Chlamydomonadales</taxon>
        <taxon>Tetrabaenaceae</taxon>
        <taxon>Tetrabaena</taxon>
    </lineage>
</organism>
<protein>
    <submittedName>
        <fullName evidence="2">Uncharacterized protein</fullName>
    </submittedName>
</protein>
<dbReference type="SUPFAM" id="SSF56349">
    <property type="entry name" value="DNA breaking-rejoining enzymes"/>
    <property type="match status" value="1"/>
</dbReference>
<evidence type="ECO:0000256" key="1">
    <source>
        <dbReference type="ARBA" id="ARBA00023172"/>
    </source>
</evidence>
<name>A0A2J8ADK9_9CHLO</name>
<evidence type="ECO:0000313" key="3">
    <source>
        <dbReference type="Proteomes" id="UP000236333"/>
    </source>
</evidence>
<keyword evidence="1" id="KW-0233">DNA recombination</keyword>
<dbReference type="GO" id="GO:0003677">
    <property type="term" value="F:DNA binding"/>
    <property type="evidence" value="ECO:0007669"/>
    <property type="project" value="InterPro"/>
</dbReference>
<dbReference type="OrthoDB" id="546682at2759"/>
<reference evidence="2 3" key="1">
    <citation type="journal article" date="2017" name="Mol. Biol. Evol.">
        <title>The 4-celled Tetrabaena socialis nuclear genome reveals the essential components for genetic control of cell number at the origin of multicellularity in the volvocine lineage.</title>
        <authorList>
            <person name="Featherston J."/>
            <person name="Arakaki Y."/>
            <person name="Hanschen E.R."/>
            <person name="Ferris P.J."/>
            <person name="Michod R.E."/>
            <person name="Olson B.J.S.C."/>
            <person name="Nozaki H."/>
            <person name="Durand P.M."/>
        </authorList>
    </citation>
    <scope>NUCLEOTIDE SEQUENCE [LARGE SCALE GENOMIC DNA]</scope>
    <source>
        <strain evidence="2 3">NIES-571</strain>
    </source>
</reference>
<dbReference type="Gene3D" id="1.10.443.10">
    <property type="entry name" value="Intergrase catalytic core"/>
    <property type="match status" value="1"/>
</dbReference>
<dbReference type="InterPro" id="IPR011010">
    <property type="entry name" value="DNA_brk_join_enz"/>
</dbReference>
<dbReference type="EMBL" id="PGGS01000051">
    <property type="protein sequence ID" value="PNH10603.1"/>
    <property type="molecule type" value="Genomic_DNA"/>
</dbReference>
<dbReference type="InterPro" id="IPR013762">
    <property type="entry name" value="Integrase-like_cat_sf"/>
</dbReference>
<keyword evidence="3" id="KW-1185">Reference proteome</keyword>
<dbReference type="Proteomes" id="UP000236333">
    <property type="component" value="Unassembled WGS sequence"/>
</dbReference>
<dbReference type="AlphaFoldDB" id="A0A2J8ADK9"/>
<proteinExistence type="predicted"/>
<dbReference type="GO" id="GO:0015074">
    <property type="term" value="P:DNA integration"/>
    <property type="evidence" value="ECO:0007669"/>
    <property type="project" value="InterPro"/>
</dbReference>
<accession>A0A2J8ADK9</accession>
<sequence length="227" mass="24498">MAALAEKCDRNEQDLRAVREAVAPQVVLNAAAEAANGLFRVGQQSLGEPFPTDHRSPFRGFPLPVPDATTPYPGPPALCVAELVTKTCQDGRAPPIMLPLDADERFCFVRTLARFDAASGAPDVPASCAIQRFWFKKLTPDRGMLEEPLSSSALGARVRCHLMRAGLYAGEATHSLRRGRLQLAAAQGADQEALLELGQIKSPGTLALYLDTERHVRGRAGRGRTSK</sequence>
<comment type="caution">
    <text evidence="2">The sequence shown here is derived from an EMBL/GenBank/DDBJ whole genome shotgun (WGS) entry which is preliminary data.</text>
</comment>
<evidence type="ECO:0000313" key="2">
    <source>
        <dbReference type="EMBL" id="PNH10603.1"/>
    </source>
</evidence>
<gene>
    <name evidence="2" type="ORF">TSOC_002654</name>
</gene>